<dbReference type="EMBL" id="FQZM01000029">
    <property type="protein sequence ID" value="SHJ34150.1"/>
    <property type="molecule type" value="Genomic_DNA"/>
</dbReference>
<reference evidence="2" key="1">
    <citation type="submission" date="2016-11" db="EMBL/GenBank/DDBJ databases">
        <authorList>
            <person name="Varghese N."/>
            <person name="Submissions S."/>
        </authorList>
    </citation>
    <scope>NUCLEOTIDE SEQUENCE [LARGE SCALE GENOMIC DNA]</scope>
    <source>
        <strain evidence="2">DSM 16057</strain>
    </source>
</reference>
<evidence type="ECO:0000313" key="1">
    <source>
        <dbReference type="EMBL" id="SHJ34150.1"/>
    </source>
</evidence>
<sequence length="114" mass="13142">MMNDMSPDVLNLLAFLQNLQEKTVPEISQACAQKIRCMELTGDPDRALVEHLKSMILLIRHLRHPPVARDEKVRRFLIEFFTRIQQHDRRAKHVLEVLHKMDSSNLQSGSSTAG</sequence>
<evidence type="ECO:0000313" key="2">
    <source>
        <dbReference type="Proteomes" id="UP000184529"/>
    </source>
</evidence>
<dbReference type="Proteomes" id="UP000184529">
    <property type="component" value="Unassembled WGS sequence"/>
</dbReference>
<name>A0A1M6II45_9FIRM</name>
<keyword evidence="2" id="KW-1185">Reference proteome</keyword>
<proteinExistence type="predicted"/>
<dbReference type="STRING" id="1121432.SAMN02745219_02334"/>
<accession>A0A1M6II45</accession>
<dbReference type="AlphaFoldDB" id="A0A1M6II45"/>
<protein>
    <submittedName>
        <fullName evidence="1">Uncharacterized protein</fullName>
    </submittedName>
</protein>
<gene>
    <name evidence="1" type="ORF">SAMN02745219_02334</name>
</gene>
<organism evidence="1 2">
    <name type="scientific">Desulfofundulus thermosubterraneus DSM 16057</name>
    <dbReference type="NCBI Taxonomy" id="1121432"/>
    <lineage>
        <taxon>Bacteria</taxon>
        <taxon>Bacillati</taxon>
        <taxon>Bacillota</taxon>
        <taxon>Clostridia</taxon>
        <taxon>Eubacteriales</taxon>
        <taxon>Peptococcaceae</taxon>
        <taxon>Desulfofundulus</taxon>
    </lineage>
</organism>